<keyword evidence="3" id="KW-0378">Hydrolase</keyword>
<dbReference type="AlphaFoldDB" id="A0A0L8VAM0"/>
<dbReference type="GO" id="GO:0006508">
    <property type="term" value="P:proteolysis"/>
    <property type="evidence" value="ECO:0007669"/>
    <property type="project" value="UniProtKB-KW"/>
</dbReference>
<evidence type="ECO:0000313" key="7">
    <source>
        <dbReference type="EMBL" id="KOH45398.1"/>
    </source>
</evidence>
<dbReference type="Gene3D" id="3.40.50.200">
    <property type="entry name" value="Peptidase S8/S53 domain"/>
    <property type="match status" value="1"/>
</dbReference>
<evidence type="ECO:0000256" key="2">
    <source>
        <dbReference type="ARBA" id="ARBA00022670"/>
    </source>
</evidence>
<accession>A0A0L8VAM0</accession>
<reference evidence="8" key="1">
    <citation type="submission" date="2015-07" db="EMBL/GenBank/DDBJ databases">
        <title>Genome sequencing of Sunxiuqinia dokdonensis strain SK.</title>
        <authorList>
            <person name="Ahn S."/>
            <person name="Kim B.-C."/>
        </authorList>
    </citation>
    <scope>NUCLEOTIDE SEQUENCE [LARGE SCALE GENOMIC DNA]</scope>
    <source>
        <strain evidence="8">SK</strain>
    </source>
</reference>
<protein>
    <recommendedName>
        <fullName evidence="6">Peptidase S8/S53 domain-containing protein</fullName>
    </recommendedName>
</protein>
<dbReference type="PANTHER" id="PTHR43806:SF11">
    <property type="entry name" value="CEREVISIN-RELATED"/>
    <property type="match status" value="1"/>
</dbReference>
<dbReference type="InterPro" id="IPR050131">
    <property type="entry name" value="Peptidase_S8_subtilisin-like"/>
</dbReference>
<dbReference type="PATRIC" id="fig|1409788.3.peg.1842"/>
<evidence type="ECO:0000259" key="6">
    <source>
        <dbReference type="Pfam" id="PF00082"/>
    </source>
</evidence>
<keyword evidence="4" id="KW-0720">Serine protease</keyword>
<dbReference type="PANTHER" id="PTHR43806">
    <property type="entry name" value="PEPTIDASE S8"/>
    <property type="match status" value="1"/>
</dbReference>
<dbReference type="NCBIfam" id="TIGR04183">
    <property type="entry name" value="Por_Secre_tail"/>
    <property type="match status" value="1"/>
</dbReference>
<evidence type="ECO:0000256" key="3">
    <source>
        <dbReference type="ARBA" id="ARBA00022801"/>
    </source>
</evidence>
<dbReference type="Pfam" id="PF00082">
    <property type="entry name" value="Peptidase_S8"/>
    <property type="match status" value="1"/>
</dbReference>
<comment type="caution">
    <text evidence="5">Lacks conserved residue(s) required for the propagation of feature annotation.</text>
</comment>
<dbReference type="EMBL" id="LGIA01000142">
    <property type="protein sequence ID" value="KOH45398.1"/>
    <property type="molecule type" value="Genomic_DNA"/>
</dbReference>
<name>A0A0L8VAM0_9BACT</name>
<dbReference type="InterPro" id="IPR000209">
    <property type="entry name" value="Peptidase_S8/S53_dom"/>
</dbReference>
<dbReference type="Proteomes" id="UP000036958">
    <property type="component" value="Unassembled WGS sequence"/>
</dbReference>
<evidence type="ECO:0000256" key="1">
    <source>
        <dbReference type="ARBA" id="ARBA00011073"/>
    </source>
</evidence>
<comment type="caution">
    <text evidence="7">The sequence shown here is derived from an EMBL/GenBank/DDBJ whole genome shotgun (WGS) entry which is preliminary data.</text>
</comment>
<dbReference type="InterPro" id="IPR026444">
    <property type="entry name" value="Secre_tail"/>
</dbReference>
<evidence type="ECO:0000256" key="5">
    <source>
        <dbReference type="PROSITE-ProRule" id="PRU01240"/>
    </source>
</evidence>
<sequence length="440" mass="48788">MKKMIFCTSIFVFINIGLVIAQSIHDTLIENKVFKEVDSKWFVADKKNPEKFYMLDQNVITIKFTKQAFIEGDKMMKIDFDAKSIRKAQTGYVDYELPQGIDFFEFLKKLKTQKDIEDVVINTIGEYNTFTPDDPHFNDQWYLNKILMPEVWDFVEGNSCIVVAIIDSGTDWLHEDIGNGNDSYNNLYHNIQEDIWTTATDPTTGNGIDDDGNGFIDDWIGWDFENQDNDARAASNSHGTQVAGITSAKTHNTVGVAGVGGGLNNQGILLMPIKIGESAPIGNLVDDAILYAIDNGADVIQMSLGVNQSNAIDSAIQVAENANIAVVCASATNACGSSYPISMGYYVSNCRSYSLIISPNPSTSETTISVKSDSEEQSFDETAEWDLEVYNQGQQLKARKMKIGAKHTTLNTSGWKEGVYIVRANYNGEVLTEKLVVKEQ</sequence>
<keyword evidence="8" id="KW-1185">Reference proteome</keyword>
<evidence type="ECO:0000313" key="8">
    <source>
        <dbReference type="Proteomes" id="UP000036958"/>
    </source>
</evidence>
<dbReference type="GO" id="GO:0004252">
    <property type="term" value="F:serine-type endopeptidase activity"/>
    <property type="evidence" value="ECO:0007669"/>
    <property type="project" value="InterPro"/>
</dbReference>
<gene>
    <name evidence="7" type="ORF">NC99_17740</name>
</gene>
<organism evidence="7 8">
    <name type="scientific">Sunxiuqinia dokdonensis</name>
    <dbReference type="NCBI Taxonomy" id="1409788"/>
    <lineage>
        <taxon>Bacteria</taxon>
        <taxon>Pseudomonadati</taxon>
        <taxon>Bacteroidota</taxon>
        <taxon>Bacteroidia</taxon>
        <taxon>Marinilabiliales</taxon>
        <taxon>Prolixibacteraceae</taxon>
        <taxon>Sunxiuqinia</taxon>
    </lineage>
</organism>
<comment type="similarity">
    <text evidence="1 5">Belongs to the peptidase S8 family.</text>
</comment>
<dbReference type="SUPFAM" id="SSF52743">
    <property type="entry name" value="Subtilisin-like"/>
    <property type="match status" value="1"/>
</dbReference>
<keyword evidence="2" id="KW-0645">Protease</keyword>
<dbReference type="InterPro" id="IPR036852">
    <property type="entry name" value="Peptidase_S8/S53_dom_sf"/>
</dbReference>
<evidence type="ECO:0000256" key="4">
    <source>
        <dbReference type="ARBA" id="ARBA00022825"/>
    </source>
</evidence>
<dbReference type="PROSITE" id="PS51892">
    <property type="entry name" value="SUBTILASE"/>
    <property type="match status" value="1"/>
</dbReference>
<feature type="domain" description="Peptidase S8/S53" evidence="6">
    <location>
        <begin position="161"/>
        <end position="387"/>
    </location>
</feature>
<proteinExistence type="inferred from homology"/>
<dbReference type="STRING" id="1409788.NC99_17740"/>
<dbReference type="RefSeq" id="WP_162231181.1">
    <property type="nucleotide sequence ID" value="NZ_LGIA01000142.1"/>
</dbReference>